<gene>
    <name evidence="1" type="ORF">HMPREF9607_01959</name>
</gene>
<dbReference type="EMBL" id="ADZU01000033">
    <property type="protein sequence ID" value="EFS91798.1"/>
    <property type="molecule type" value="Genomic_DNA"/>
</dbReference>
<dbReference type="Proteomes" id="UP000003179">
    <property type="component" value="Unassembled WGS sequence"/>
</dbReference>
<name>A0ABP2K4I9_9ACTN</name>
<organism evidence="1 2">
    <name type="scientific">Cutibacterium modestum HL044PA1</name>
    <dbReference type="NCBI Taxonomy" id="765109"/>
    <lineage>
        <taxon>Bacteria</taxon>
        <taxon>Bacillati</taxon>
        <taxon>Actinomycetota</taxon>
        <taxon>Actinomycetes</taxon>
        <taxon>Propionibacteriales</taxon>
        <taxon>Propionibacteriaceae</taxon>
        <taxon>Cutibacterium</taxon>
        <taxon>Cutibacterium modestum</taxon>
    </lineage>
</organism>
<reference evidence="1" key="1">
    <citation type="submission" date="2010-08" db="EMBL/GenBank/DDBJ databases">
        <authorList>
            <person name="Weinstock G."/>
            <person name="Sodergren E."/>
            <person name="Clifton S."/>
            <person name="Fulton L."/>
            <person name="Fulton B."/>
            <person name="Courtney L."/>
            <person name="Fronick C."/>
            <person name="Harrison M."/>
            <person name="Strong C."/>
            <person name="Farmer C."/>
            <person name="Delahaunty K."/>
            <person name="Markovic C."/>
            <person name="Hall O."/>
            <person name="Minx P."/>
            <person name="Tomlinson C."/>
            <person name="Mitreva M."/>
            <person name="Hou S."/>
            <person name="Chen J."/>
            <person name="Wollam A."/>
            <person name="Pepin K.H."/>
            <person name="Johnson M."/>
            <person name="Bhonagiri V."/>
            <person name="Zhang X."/>
            <person name="Suruliraj S."/>
            <person name="Warren W."/>
            <person name="Chinwalla A."/>
            <person name="Mardis E.R."/>
            <person name="Wilson R.K."/>
        </authorList>
    </citation>
    <scope>NUCLEOTIDE SEQUENCE [LARGE SCALE GENOMIC DNA]</scope>
    <source>
        <strain evidence="1">HL044PA1</strain>
    </source>
</reference>
<accession>A0ABP2K4I9</accession>
<comment type="caution">
    <text evidence="1">The sequence shown here is derived from an EMBL/GenBank/DDBJ whole genome shotgun (WGS) entry which is preliminary data.</text>
</comment>
<evidence type="ECO:0000313" key="1">
    <source>
        <dbReference type="EMBL" id="EFS91798.1"/>
    </source>
</evidence>
<evidence type="ECO:0008006" key="3">
    <source>
        <dbReference type="Google" id="ProtNLM"/>
    </source>
</evidence>
<proteinExistence type="predicted"/>
<evidence type="ECO:0000313" key="2">
    <source>
        <dbReference type="Proteomes" id="UP000003179"/>
    </source>
</evidence>
<sequence length="130" mass="14163">MLDMGATTMISCTARITGQPPMAEARIFDQAIRVAAHPHFDDMVGTEQQVVLVGYPGSIRISRANEQIRIHGCHGQIVSHVFDGEYYLVGMETEYGMVTARIAVSAEPMMVGDAVTVSVVTSRLWALPVK</sequence>
<protein>
    <recommendedName>
        <fullName evidence="3">Transport-associated OB type 2 domain-containing protein</fullName>
    </recommendedName>
</protein>
<keyword evidence="2" id="KW-1185">Reference proteome</keyword>